<dbReference type="STRING" id="658196.A0A397SQQ3"/>
<accession>A0A397SQQ3</accession>
<keyword evidence="4" id="KW-0227">DNA damage</keyword>
<comment type="subcellular location">
    <subcellularLocation>
        <location evidence="1">Nucleus</location>
    </subcellularLocation>
</comment>
<dbReference type="PANTHER" id="PTHR10142:SF0">
    <property type="entry name" value="DNA REPAIR PROTEIN COMPLEMENTING XP-A CELLS"/>
    <property type="match status" value="1"/>
</dbReference>
<evidence type="ECO:0000313" key="15">
    <source>
        <dbReference type="Proteomes" id="UP000265703"/>
    </source>
</evidence>
<keyword evidence="5" id="KW-0863">Zinc-finger</keyword>
<evidence type="ECO:0000256" key="1">
    <source>
        <dbReference type="ARBA" id="ARBA00004123"/>
    </source>
</evidence>
<feature type="compositionally biased region" description="Polar residues" evidence="12">
    <location>
        <begin position="1"/>
        <end position="12"/>
    </location>
</feature>
<keyword evidence="15" id="KW-1185">Reference proteome</keyword>
<proteinExistence type="inferred from homology"/>
<comment type="caution">
    <text evidence="14">The sequence shown here is derived from an EMBL/GenBank/DDBJ whole genome shotgun (WGS) entry which is preliminary data.</text>
</comment>
<dbReference type="InterPro" id="IPR022656">
    <property type="entry name" value="XPA_C"/>
</dbReference>
<dbReference type="Gene3D" id="3.90.530.10">
    <property type="entry name" value="XPA C-terminal domain"/>
    <property type="match status" value="1"/>
</dbReference>
<dbReference type="Pfam" id="PF05181">
    <property type="entry name" value="XPA_C"/>
    <property type="match status" value="1"/>
</dbReference>
<dbReference type="GO" id="GO:0006284">
    <property type="term" value="P:base-excision repair"/>
    <property type="evidence" value="ECO:0007669"/>
    <property type="project" value="TreeGrafter"/>
</dbReference>
<keyword evidence="7" id="KW-0238">DNA-binding</keyword>
<keyword evidence="3" id="KW-0479">Metal-binding</keyword>
<organism evidence="14 15">
    <name type="scientific">Glomus cerebriforme</name>
    <dbReference type="NCBI Taxonomy" id="658196"/>
    <lineage>
        <taxon>Eukaryota</taxon>
        <taxon>Fungi</taxon>
        <taxon>Fungi incertae sedis</taxon>
        <taxon>Mucoromycota</taxon>
        <taxon>Glomeromycotina</taxon>
        <taxon>Glomeromycetes</taxon>
        <taxon>Glomerales</taxon>
        <taxon>Glomeraceae</taxon>
        <taxon>Glomus</taxon>
    </lineage>
</organism>
<feature type="coiled-coil region" evidence="11">
    <location>
        <begin position="30"/>
        <end position="58"/>
    </location>
</feature>
<keyword evidence="6" id="KW-0862">Zinc</keyword>
<evidence type="ECO:0000256" key="3">
    <source>
        <dbReference type="ARBA" id="ARBA00022723"/>
    </source>
</evidence>
<feature type="region of interest" description="Disordered" evidence="12">
    <location>
        <begin position="1"/>
        <end position="20"/>
    </location>
</feature>
<dbReference type="AlphaFoldDB" id="A0A397SQQ3"/>
<evidence type="ECO:0000256" key="4">
    <source>
        <dbReference type="ARBA" id="ARBA00022763"/>
    </source>
</evidence>
<evidence type="ECO:0000256" key="8">
    <source>
        <dbReference type="ARBA" id="ARBA00023204"/>
    </source>
</evidence>
<reference evidence="14 15" key="1">
    <citation type="submission" date="2018-06" db="EMBL/GenBank/DDBJ databases">
        <title>Comparative genomics reveals the genomic features of Rhizophagus irregularis, R. cerebriforme, R. diaphanum and Gigaspora rosea, and their symbiotic lifestyle signature.</title>
        <authorList>
            <person name="Morin E."/>
            <person name="San Clemente H."/>
            <person name="Chen E.C.H."/>
            <person name="De La Providencia I."/>
            <person name="Hainaut M."/>
            <person name="Kuo A."/>
            <person name="Kohler A."/>
            <person name="Murat C."/>
            <person name="Tang N."/>
            <person name="Roy S."/>
            <person name="Loubradou J."/>
            <person name="Henrissat B."/>
            <person name="Grigoriev I.V."/>
            <person name="Corradi N."/>
            <person name="Roux C."/>
            <person name="Martin F.M."/>
        </authorList>
    </citation>
    <scope>NUCLEOTIDE SEQUENCE [LARGE SCALE GENOMIC DNA]</scope>
    <source>
        <strain evidence="14 15">DAOM 227022</strain>
    </source>
</reference>
<evidence type="ECO:0000256" key="5">
    <source>
        <dbReference type="ARBA" id="ARBA00022771"/>
    </source>
</evidence>
<dbReference type="NCBIfam" id="TIGR00598">
    <property type="entry name" value="rad14"/>
    <property type="match status" value="1"/>
</dbReference>
<evidence type="ECO:0000256" key="2">
    <source>
        <dbReference type="ARBA" id="ARBA00005548"/>
    </source>
</evidence>
<dbReference type="GO" id="GO:1901255">
    <property type="term" value="P:nucleotide-excision repair involved in interstrand cross-link repair"/>
    <property type="evidence" value="ECO:0007669"/>
    <property type="project" value="TreeGrafter"/>
</dbReference>
<dbReference type="CDD" id="cd21077">
    <property type="entry name" value="DBD_Rad14"/>
    <property type="match status" value="1"/>
</dbReference>
<evidence type="ECO:0000256" key="10">
    <source>
        <dbReference type="ARBA" id="ARBA00072989"/>
    </source>
</evidence>
<dbReference type="SUPFAM" id="SSF46955">
    <property type="entry name" value="Putative DNA-binding domain"/>
    <property type="match status" value="1"/>
</dbReference>
<dbReference type="GO" id="GO:0000110">
    <property type="term" value="C:nucleotide-excision repair factor 1 complex"/>
    <property type="evidence" value="ECO:0007669"/>
    <property type="project" value="TreeGrafter"/>
</dbReference>
<evidence type="ECO:0000256" key="7">
    <source>
        <dbReference type="ARBA" id="ARBA00023125"/>
    </source>
</evidence>
<dbReference type="InterPro" id="IPR000465">
    <property type="entry name" value="XPA/RAD14"/>
</dbReference>
<evidence type="ECO:0000256" key="6">
    <source>
        <dbReference type="ARBA" id="ARBA00022833"/>
    </source>
</evidence>
<evidence type="ECO:0000259" key="13">
    <source>
        <dbReference type="Pfam" id="PF05181"/>
    </source>
</evidence>
<keyword evidence="8" id="KW-0234">DNA repair</keyword>
<keyword evidence="11" id="KW-0175">Coiled coil</keyword>
<evidence type="ECO:0000256" key="11">
    <source>
        <dbReference type="SAM" id="Coils"/>
    </source>
</evidence>
<keyword evidence="9" id="KW-0539">Nucleus</keyword>
<dbReference type="GO" id="GO:0008270">
    <property type="term" value="F:zinc ion binding"/>
    <property type="evidence" value="ECO:0007669"/>
    <property type="project" value="UniProtKB-KW"/>
</dbReference>
<dbReference type="FunFam" id="3.90.530.10:FF:000003">
    <property type="entry name" value="Dna repair rad14 protein"/>
    <property type="match status" value="1"/>
</dbReference>
<name>A0A397SQQ3_9GLOM</name>
<protein>
    <recommendedName>
        <fullName evidence="10">DNA repair protein RAD14</fullName>
    </recommendedName>
</protein>
<evidence type="ECO:0000313" key="14">
    <source>
        <dbReference type="EMBL" id="RIA86257.1"/>
    </source>
</evidence>
<dbReference type="GO" id="GO:0070914">
    <property type="term" value="P:UV-damage excision repair"/>
    <property type="evidence" value="ECO:0007669"/>
    <property type="project" value="TreeGrafter"/>
</dbReference>
<evidence type="ECO:0000256" key="9">
    <source>
        <dbReference type="ARBA" id="ARBA00023242"/>
    </source>
</evidence>
<evidence type="ECO:0000256" key="12">
    <source>
        <dbReference type="SAM" id="MobiDB-lite"/>
    </source>
</evidence>
<dbReference type="GO" id="GO:0003684">
    <property type="term" value="F:damaged DNA binding"/>
    <property type="evidence" value="ECO:0007669"/>
    <property type="project" value="InterPro"/>
</dbReference>
<dbReference type="PANTHER" id="PTHR10142">
    <property type="entry name" value="DNA REPAIR PROTEIN COMPLEMENTING XP-A CELLS"/>
    <property type="match status" value="1"/>
</dbReference>
<dbReference type="EMBL" id="QKYT01000374">
    <property type="protein sequence ID" value="RIA86257.1"/>
    <property type="molecule type" value="Genomic_DNA"/>
</dbReference>
<dbReference type="InterPro" id="IPR037129">
    <property type="entry name" value="XPA_sf"/>
</dbReference>
<feature type="domain" description="XPA C-terminal" evidence="13">
    <location>
        <begin position="170"/>
        <end position="220"/>
    </location>
</feature>
<gene>
    <name evidence="14" type="ORF">C1645_697056</name>
</gene>
<dbReference type="GO" id="GO:0000715">
    <property type="term" value="P:nucleotide-excision repair, DNA damage recognition"/>
    <property type="evidence" value="ECO:0007669"/>
    <property type="project" value="TreeGrafter"/>
</dbReference>
<dbReference type="InterPro" id="IPR009061">
    <property type="entry name" value="DNA-bd_dom_put_sf"/>
</dbReference>
<dbReference type="Proteomes" id="UP000265703">
    <property type="component" value="Unassembled WGS sequence"/>
</dbReference>
<dbReference type="OrthoDB" id="68328at2759"/>
<comment type="similarity">
    <text evidence="2">Belongs to the XPA family.</text>
</comment>
<sequence length="307" mass="36072">MSSQDQALTNTSTERETGAVYNISLTPEQIKRIEVNRLKAQEKLREKQKRELQASTEQKDTQEIITNNGNNINEKNLRPMKKFQNYVEYDFSKIKDTRGGFLMEEHNENPKKRKWEPSEPEFEALEPSISIDPAENQKCKECDSVELDNLFRKTFRINICKSCKKKYPEKYSLITKSEAKEDYLLTDPELKDEEVLPHLSKPNPHKATWNNMMLFLREQVEEFAFKKWGGEEGLDKEYEKRVNLKKKKKEKKFKTKLADLRKRTRTEVLIGQKNHKHEFGEVEEDPETGATTQCCKTCGMQIEVDIL</sequence>